<dbReference type="EMBL" id="CP087994">
    <property type="protein sequence ID" value="UYO63478.1"/>
    <property type="molecule type" value="Genomic_DNA"/>
</dbReference>
<comment type="catalytic activity">
    <reaction evidence="9">
        <text>Release of signal peptides from bacterial membrane prolipoproteins. Hydrolyzes -Xaa-Yaa-Zaa-|-(S,diacylglyceryl)Cys-, in which Xaa is hydrophobic (preferably Leu), and Yaa (Ala or Ser) and Zaa (Gly or Ala) have small, neutral side chains.</text>
        <dbReference type="EC" id="3.4.23.36"/>
    </reaction>
</comment>
<dbReference type="GO" id="GO:0004190">
    <property type="term" value="F:aspartic-type endopeptidase activity"/>
    <property type="evidence" value="ECO:0007669"/>
    <property type="project" value="UniProtKB-UniRule"/>
</dbReference>
<feature type="active site" evidence="9">
    <location>
        <position position="113"/>
    </location>
</feature>
<feature type="active site" evidence="9">
    <location>
        <position position="129"/>
    </location>
</feature>
<dbReference type="EC" id="3.4.23.36" evidence="9"/>
<dbReference type="AlphaFoldDB" id="A0A1F2PM85"/>
<keyword evidence="14" id="KW-1185">Reference proteome</keyword>
<dbReference type="RefSeq" id="WP_070369921.1">
    <property type="nucleotide sequence ID" value="NZ_CABIIK010000034.1"/>
</dbReference>
<protein>
    <recommendedName>
        <fullName evidence="9">Lipoprotein signal peptidase</fullName>
        <ecNumber evidence="9">3.4.23.36</ecNumber>
    </recommendedName>
    <alternativeName>
        <fullName evidence="9">Prolipoprotein signal peptidase</fullName>
    </alternativeName>
    <alternativeName>
        <fullName evidence="9">Signal peptidase II</fullName>
        <shortName evidence="9">SPase II</shortName>
    </alternativeName>
</protein>
<accession>A0A1F2PM85</accession>
<keyword evidence="2 9" id="KW-1003">Cell membrane</keyword>
<sequence length="159" mass="18073">MIYIAIILFAIFLDQYSKYLVVAHIKPIDTLPLIPDVFHLTYVENTGAAFSLMTNKQIFLILMTLVFIGVLIYFLIKIPDIRENRVIKTALAFIIGGAAGNLLDRLRLNFVVDFLDFRVIKFAIFNFADIFVVCGSIILVIALFTNKNFLENNDFGSLE</sequence>
<evidence type="ECO:0000256" key="2">
    <source>
        <dbReference type="ARBA" id="ARBA00022475"/>
    </source>
</evidence>
<feature type="transmembrane region" description="Helical" evidence="9">
    <location>
        <begin position="123"/>
        <end position="144"/>
    </location>
</feature>
<dbReference type="GO" id="GO:0005886">
    <property type="term" value="C:plasma membrane"/>
    <property type="evidence" value="ECO:0007669"/>
    <property type="project" value="UniProtKB-SubCell"/>
</dbReference>
<keyword evidence="11" id="KW-0449">Lipoprotein</keyword>
<evidence type="ECO:0000256" key="7">
    <source>
        <dbReference type="ARBA" id="ARBA00022989"/>
    </source>
</evidence>
<dbReference type="PANTHER" id="PTHR33695:SF1">
    <property type="entry name" value="LIPOPROTEIN SIGNAL PEPTIDASE"/>
    <property type="match status" value="1"/>
</dbReference>
<evidence type="ECO:0000256" key="1">
    <source>
        <dbReference type="ARBA" id="ARBA00006139"/>
    </source>
</evidence>
<keyword evidence="6 9" id="KW-0378">Hydrolase</keyword>
<comment type="subcellular location">
    <subcellularLocation>
        <location evidence="9">Cell membrane</location>
        <topology evidence="9">Multi-pass membrane protein</topology>
    </subcellularLocation>
</comment>
<feature type="transmembrane region" description="Helical" evidence="9">
    <location>
        <begin position="58"/>
        <end position="76"/>
    </location>
</feature>
<feature type="transmembrane region" description="Helical" evidence="9">
    <location>
        <begin position="85"/>
        <end position="103"/>
    </location>
</feature>
<dbReference type="STRING" id="52694.ACWI_05540"/>
<reference evidence="12" key="2">
    <citation type="submission" date="2021-11" db="EMBL/GenBank/DDBJ databases">
        <title>Isoprene-degrading acetogen.</title>
        <authorList>
            <person name="Yang Y."/>
            <person name="Jin H."/>
            <person name="Yan J."/>
        </authorList>
    </citation>
    <scope>NUCLEOTIDE SEQUENCE</scope>
    <source>
        <strain evidence="12">Berkeley</strain>
    </source>
</reference>
<name>A0A1F2PM85_9FIRM</name>
<proteinExistence type="inferred from homology"/>
<evidence type="ECO:0000313" key="14">
    <source>
        <dbReference type="Proteomes" id="UP001163550"/>
    </source>
</evidence>
<evidence type="ECO:0000313" key="12">
    <source>
        <dbReference type="EMBL" id="UYO63478.1"/>
    </source>
</evidence>
<evidence type="ECO:0000313" key="13">
    <source>
        <dbReference type="Proteomes" id="UP000176244"/>
    </source>
</evidence>
<dbReference type="EMBL" id="LKEU01000014">
    <property type="protein sequence ID" value="OFV71806.1"/>
    <property type="molecule type" value="Genomic_DNA"/>
</dbReference>
<dbReference type="UniPathway" id="UPA00665"/>
<dbReference type="PANTHER" id="PTHR33695">
    <property type="entry name" value="LIPOPROTEIN SIGNAL PEPTIDASE"/>
    <property type="match status" value="1"/>
</dbReference>
<dbReference type="HAMAP" id="MF_00161">
    <property type="entry name" value="LspA"/>
    <property type="match status" value="1"/>
</dbReference>
<dbReference type="Pfam" id="PF01252">
    <property type="entry name" value="Peptidase_A8"/>
    <property type="match status" value="1"/>
</dbReference>
<dbReference type="OrthoDB" id="9810259at2"/>
<dbReference type="Proteomes" id="UP000176244">
    <property type="component" value="Unassembled WGS sequence"/>
</dbReference>
<evidence type="ECO:0000256" key="10">
    <source>
        <dbReference type="RuleBase" id="RU004181"/>
    </source>
</evidence>
<dbReference type="InterPro" id="IPR001872">
    <property type="entry name" value="Peptidase_A8"/>
</dbReference>
<keyword evidence="4 9" id="KW-0812">Transmembrane</keyword>
<evidence type="ECO:0000256" key="8">
    <source>
        <dbReference type="ARBA" id="ARBA00023136"/>
    </source>
</evidence>
<keyword evidence="5 9" id="KW-0064">Aspartyl protease</keyword>
<comment type="similarity">
    <text evidence="1 9 10">Belongs to the peptidase A8 family.</text>
</comment>
<comment type="pathway">
    <text evidence="9">Protein modification; lipoprotein biosynthesis (signal peptide cleavage).</text>
</comment>
<dbReference type="NCBIfam" id="TIGR00077">
    <property type="entry name" value="lspA"/>
    <property type="match status" value="1"/>
</dbReference>
<evidence type="ECO:0000256" key="5">
    <source>
        <dbReference type="ARBA" id="ARBA00022750"/>
    </source>
</evidence>
<dbReference type="Proteomes" id="UP001163550">
    <property type="component" value="Chromosome"/>
</dbReference>
<evidence type="ECO:0000256" key="3">
    <source>
        <dbReference type="ARBA" id="ARBA00022670"/>
    </source>
</evidence>
<dbReference type="PRINTS" id="PR00781">
    <property type="entry name" value="LIPOSIGPTASE"/>
</dbReference>
<evidence type="ECO:0000313" key="11">
    <source>
        <dbReference type="EMBL" id="OFV71806.1"/>
    </source>
</evidence>
<evidence type="ECO:0000256" key="4">
    <source>
        <dbReference type="ARBA" id="ARBA00022692"/>
    </source>
</evidence>
<keyword evidence="7 9" id="KW-1133">Transmembrane helix</keyword>
<dbReference type="GO" id="GO:0006508">
    <property type="term" value="P:proteolysis"/>
    <property type="evidence" value="ECO:0007669"/>
    <property type="project" value="UniProtKB-KW"/>
</dbReference>
<keyword evidence="3 9" id="KW-0645">Protease</keyword>
<comment type="caution">
    <text evidence="9">Lacks conserved residue(s) required for the propagation of feature annotation.</text>
</comment>
<evidence type="ECO:0000256" key="9">
    <source>
        <dbReference type="HAMAP-Rule" id="MF_00161"/>
    </source>
</evidence>
<evidence type="ECO:0000256" key="6">
    <source>
        <dbReference type="ARBA" id="ARBA00022801"/>
    </source>
</evidence>
<comment type="function">
    <text evidence="9">This protein specifically catalyzes the removal of signal peptides from prolipoproteins.</text>
</comment>
<keyword evidence="8 9" id="KW-0472">Membrane</keyword>
<organism evidence="11 13">
    <name type="scientific">Acetobacterium wieringae</name>
    <dbReference type="NCBI Taxonomy" id="52694"/>
    <lineage>
        <taxon>Bacteria</taxon>
        <taxon>Bacillati</taxon>
        <taxon>Bacillota</taxon>
        <taxon>Clostridia</taxon>
        <taxon>Eubacteriales</taxon>
        <taxon>Eubacteriaceae</taxon>
        <taxon>Acetobacterium</taxon>
    </lineage>
</organism>
<reference evidence="11 13" key="1">
    <citation type="submission" date="2015-09" db="EMBL/GenBank/DDBJ databases">
        <title>Genome sequence of Acetobacterium wieringae DSM 1911.</title>
        <authorList>
            <person name="Poehlein A."/>
            <person name="Bengelsdorf F.R."/>
            <person name="Schiel-Bengelsdorf B."/>
            <person name="Duerre P."/>
            <person name="Daniel R."/>
        </authorList>
    </citation>
    <scope>NUCLEOTIDE SEQUENCE [LARGE SCALE GENOMIC DNA]</scope>
    <source>
        <strain evidence="11 13">DSM 1911</strain>
    </source>
</reference>
<gene>
    <name evidence="9 11" type="primary">lspA</name>
    <name evidence="11" type="ORF">ACWI_05540</name>
    <name evidence="12" type="ORF">LNN31_03335</name>
</gene>